<dbReference type="Pfam" id="PF01341">
    <property type="entry name" value="Glyco_hydro_6"/>
    <property type="match status" value="1"/>
</dbReference>
<keyword evidence="1" id="KW-0624">Polysaccharide degradation</keyword>
<accession>A0ABP9X7K1</accession>
<dbReference type="EC" id="3.2.1.-" evidence="1"/>
<dbReference type="InterPro" id="IPR036434">
    <property type="entry name" value="Beta_cellobiohydrolase_sf"/>
</dbReference>
<keyword evidence="1" id="KW-0326">Glycosidase</keyword>
<comment type="caution">
    <text evidence="2">The sequence shown here is derived from an EMBL/GenBank/DDBJ whole genome shotgun (WGS) entry which is preliminary data.</text>
</comment>
<keyword evidence="3" id="KW-1185">Reference proteome</keyword>
<evidence type="ECO:0000256" key="1">
    <source>
        <dbReference type="RuleBase" id="RU361186"/>
    </source>
</evidence>
<dbReference type="PRINTS" id="PR00733">
    <property type="entry name" value="GLHYDRLASE6"/>
</dbReference>
<protein>
    <recommendedName>
        <fullName evidence="1">Glucanase</fullName>
        <ecNumber evidence="1">3.2.1.-</ecNumber>
    </recommendedName>
</protein>
<dbReference type="InterPro" id="IPR016288">
    <property type="entry name" value="Beta_cellobiohydrolase"/>
</dbReference>
<evidence type="ECO:0000313" key="3">
    <source>
        <dbReference type="Proteomes" id="UP001428290"/>
    </source>
</evidence>
<dbReference type="Proteomes" id="UP001428290">
    <property type="component" value="Unassembled WGS sequence"/>
</dbReference>
<gene>
    <name evidence="2" type="primary">cbhA</name>
    <name evidence="2" type="ORF">Hgul01_05187</name>
</gene>
<keyword evidence="1" id="KW-0378">Hydrolase</keyword>
<dbReference type="PANTHER" id="PTHR34876">
    <property type="match status" value="1"/>
</dbReference>
<dbReference type="Gene3D" id="3.20.20.40">
    <property type="entry name" value="1, 4-beta cellobiohydrolase"/>
    <property type="match status" value="1"/>
</dbReference>
<proteinExistence type="inferred from homology"/>
<dbReference type="PANTHER" id="PTHR34876:SF4">
    <property type="entry name" value="1,4-BETA-D-GLUCAN CELLOBIOHYDROLASE C-RELATED"/>
    <property type="match status" value="1"/>
</dbReference>
<reference evidence="2 3" key="1">
    <citation type="submission" date="2024-02" db="EMBL/GenBank/DDBJ databases">
        <title>Herpetosiphon gulosus NBRC 112829.</title>
        <authorList>
            <person name="Ichikawa N."/>
            <person name="Katano-Makiyama Y."/>
            <person name="Hidaka K."/>
        </authorList>
    </citation>
    <scope>NUCLEOTIDE SEQUENCE [LARGE SCALE GENOMIC DNA]</scope>
    <source>
        <strain evidence="2 3">NBRC 112829</strain>
    </source>
</reference>
<dbReference type="SUPFAM" id="SSF51989">
    <property type="entry name" value="Glycosyl hydrolases family 6, cellulases"/>
    <property type="match status" value="1"/>
</dbReference>
<organism evidence="2 3">
    <name type="scientific">Herpetosiphon gulosus</name>
    <dbReference type="NCBI Taxonomy" id="1973496"/>
    <lineage>
        <taxon>Bacteria</taxon>
        <taxon>Bacillati</taxon>
        <taxon>Chloroflexota</taxon>
        <taxon>Chloroflexia</taxon>
        <taxon>Herpetosiphonales</taxon>
        <taxon>Herpetosiphonaceae</taxon>
        <taxon>Herpetosiphon</taxon>
    </lineage>
</organism>
<keyword evidence="1" id="KW-0119">Carbohydrate metabolism</keyword>
<keyword evidence="1" id="KW-0136">Cellulose degradation</keyword>
<evidence type="ECO:0000313" key="2">
    <source>
        <dbReference type="EMBL" id="GAA5531362.1"/>
    </source>
</evidence>
<sequence length="141" mass="14979">MLIDTSRNGWGGTARPTMVSSSNSLEIYVNDSKLDRRPHRGGWCNQAGAGIGERPTAAPVSGIDAYVWVKPPGESDGVATAGVIDPTDPAKQFDAMCDPNAQNRYNTAYPTNALAGAPHAGRWFSSQFAMLVRNAYPAIAP</sequence>
<dbReference type="EMBL" id="BAABRU010000045">
    <property type="protein sequence ID" value="GAA5531362.1"/>
    <property type="molecule type" value="Genomic_DNA"/>
</dbReference>
<name>A0ABP9X7K1_9CHLR</name>
<comment type="similarity">
    <text evidence="1">Belongs to the glycosyl hydrolase family 6.</text>
</comment>